<dbReference type="EMBL" id="CP163443">
    <property type="protein sequence ID" value="XDQ58763.1"/>
    <property type="molecule type" value="Genomic_DNA"/>
</dbReference>
<name>A0AB39RXM1_9ACTN</name>
<reference evidence="2" key="1">
    <citation type="submission" date="2024-07" db="EMBL/GenBank/DDBJ databases">
        <authorList>
            <person name="Yu S.T."/>
        </authorList>
    </citation>
    <scope>NUCLEOTIDE SEQUENCE</scope>
    <source>
        <strain evidence="2">R41</strain>
    </source>
</reference>
<protein>
    <submittedName>
        <fullName evidence="2">Helicase associated domain-containing protein</fullName>
    </submittedName>
</protein>
<evidence type="ECO:0000313" key="2">
    <source>
        <dbReference type="EMBL" id="XDQ58763.1"/>
    </source>
</evidence>
<accession>A0AB39RXM1</accession>
<dbReference type="Gene3D" id="6.10.140.530">
    <property type="match status" value="1"/>
</dbReference>
<feature type="domain" description="Helicase-associated" evidence="1">
    <location>
        <begin position="65"/>
        <end position="134"/>
    </location>
</feature>
<dbReference type="InterPro" id="IPR005114">
    <property type="entry name" value="Helicase_assoc"/>
</dbReference>
<gene>
    <name evidence="2" type="ORF">AB5J53_47665</name>
</gene>
<dbReference type="RefSeq" id="WP_369251925.1">
    <property type="nucleotide sequence ID" value="NZ_CP163443.1"/>
</dbReference>
<evidence type="ECO:0000259" key="1">
    <source>
        <dbReference type="Pfam" id="PF03457"/>
    </source>
</evidence>
<proteinExistence type="predicted"/>
<sequence length="136" mass="15562">MRPGPDRAEELLGEPVKFEDLGAWTTAQRTGWETLTPAQQWLLNNVLGLEPASETEQQPARRTQADRWATHLAAARQFHTREGHLRVPRIHVEEMADEGGEVTAVRLGGWLDNTRRRAHRLPTARRAELDALDMRW</sequence>
<organism evidence="2">
    <name type="scientific">Streptomyces sp. R41</name>
    <dbReference type="NCBI Taxonomy" id="3238632"/>
    <lineage>
        <taxon>Bacteria</taxon>
        <taxon>Bacillati</taxon>
        <taxon>Actinomycetota</taxon>
        <taxon>Actinomycetes</taxon>
        <taxon>Kitasatosporales</taxon>
        <taxon>Streptomycetaceae</taxon>
        <taxon>Streptomyces</taxon>
    </lineage>
</organism>
<dbReference type="Pfam" id="PF03457">
    <property type="entry name" value="HA"/>
    <property type="match status" value="1"/>
</dbReference>
<dbReference type="AlphaFoldDB" id="A0AB39RXM1"/>